<gene>
    <name evidence="4" type="ORF">COR50_02815</name>
</gene>
<proteinExistence type="predicted"/>
<organism evidence="4 5">
    <name type="scientific">Chitinophaga caeni</name>
    <dbReference type="NCBI Taxonomy" id="2029983"/>
    <lineage>
        <taxon>Bacteria</taxon>
        <taxon>Pseudomonadati</taxon>
        <taxon>Bacteroidota</taxon>
        <taxon>Chitinophagia</taxon>
        <taxon>Chitinophagales</taxon>
        <taxon>Chitinophagaceae</taxon>
        <taxon>Chitinophaga</taxon>
    </lineage>
</organism>
<dbReference type="InterPro" id="IPR027417">
    <property type="entry name" value="P-loop_NTPase"/>
</dbReference>
<accession>A0A291QQS0</accession>
<dbReference type="GO" id="GO:0016301">
    <property type="term" value="F:kinase activity"/>
    <property type="evidence" value="ECO:0007669"/>
    <property type="project" value="InterPro"/>
</dbReference>
<dbReference type="KEGG" id="cbae:COR50_02815"/>
<protein>
    <recommendedName>
        <fullName evidence="3">Zeta toxin domain-containing protein</fullName>
    </recommendedName>
</protein>
<dbReference type="OrthoDB" id="9791543at2"/>
<dbReference type="SUPFAM" id="SSF52540">
    <property type="entry name" value="P-loop containing nucleoside triphosphate hydrolases"/>
    <property type="match status" value="1"/>
</dbReference>
<dbReference type="AlphaFoldDB" id="A0A291QQS0"/>
<evidence type="ECO:0000313" key="4">
    <source>
        <dbReference type="EMBL" id="ATL46184.1"/>
    </source>
</evidence>
<name>A0A291QQS0_9BACT</name>
<dbReference type="EMBL" id="CP023777">
    <property type="protein sequence ID" value="ATL46184.1"/>
    <property type="molecule type" value="Genomic_DNA"/>
</dbReference>
<dbReference type="InterPro" id="IPR010488">
    <property type="entry name" value="Zeta_toxin_domain"/>
</dbReference>
<dbReference type="RefSeq" id="WP_098192573.1">
    <property type="nucleotide sequence ID" value="NZ_CP023777.1"/>
</dbReference>
<evidence type="ECO:0000256" key="1">
    <source>
        <dbReference type="ARBA" id="ARBA00022741"/>
    </source>
</evidence>
<reference evidence="4 5" key="1">
    <citation type="submission" date="2017-10" db="EMBL/GenBank/DDBJ databases">
        <title>Paenichitinophaga pekingensis gen. nov., sp. nov., isolated from activated sludge.</title>
        <authorList>
            <person name="Jin D."/>
            <person name="Kong X."/>
            <person name="Deng Y."/>
            <person name="Bai Z."/>
        </authorList>
    </citation>
    <scope>NUCLEOTIDE SEQUENCE [LARGE SCALE GENOMIC DNA]</scope>
    <source>
        <strain evidence="4 5">13</strain>
    </source>
</reference>
<keyword evidence="2" id="KW-0067">ATP-binding</keyword>
<evidence type="ECO:0000259" key="3">
    <source>
        <dbReference type="Pfam" id="PF06414"/>
    </source>
</evidence>
<dbReference type="Proteomes" id="UP000220133">
    <property type="component" value="Chromosome"/>
</dbReference>
<keyword evidence="1" id="KW-0547">Nucleotide-binding</keyword>
<evidence type="ECO:0000256" key="2">
    <source>
        <dbReference type="ARBA" id="ARBA00022840"/>
    </source>
</evidence>
<feature type="domain" description="Zeta toxin" evidence="3">
    <location>
        <begin position="38"/>
        <end position="217"/>
    </location>
</feature>
<keyword evidence="5" id="KW-1185">Reference proteome</keyword>
<sequence length="225" mass="25925">MNRVLFNIALDASLPGDLNKAVTIAGFENIIKEKLSGINAQDNPFLLNISGIPGAGKSTYAAELLQTGEMHDLVYVSFDEIMELHPGYQSEVKQIQDGEHSYVIAYETVFARWEIPARIAGYELIRRAVLNRQSILFEHSSATPYHVELFKDLMLHHRYAVHMHYLETSIGIAKKRIKEREQFQIENLGYTRIIPAIYLEQRLKTLEEYLPKFQEICTSFKRIHT</sequence>
<dbReference type="Gene3D" id="3.40.50.300">
    <property type="entry name" value="P-loop containing nucleotide triphosphate hydrolases"/>
    <property type="match status" value="1"/>
</dbReference>
<dbReference type="Pfam" id="PF06414">
    <property type="entry name" value="Zeta_toxin"/>
    <property type="match status" value="1"/>
</dbReference>
<dbReference type="GO" id="GO:0005524">
    <property type="term" value="F:ATP binding"/>
    <property type="evidence" value="ECO:0007669"/>
    <property type="project" value="UniProtKB-KW"/>
</dbReference>
<evidence type="ECO:0000313" key="5">
    <source>
        <dbReference type="Proteomes" id="UP000220133"/>
    </source>
</evidence>